<dbReference type="RefSeq" id="WP_076758175.1">
    <property type="nucleotide sequence ID" value="NZ_JARMMK010000002.1"/>
</dbReference>
<feature type="binding site" evidence="2">
    <location>
        <position position="92"/>
    </location>
    <ligand>
        <name>substrate</name>
    </ligand>
</feature>
<feature type="active site" description="Charge relay system" evidence="1">
    <location>
        <position position="270"/>
    </location>
</feature>
<evidence type="ECO:0000259" key="3">
    <source>
        <dbReference type="Pfam" id="PF05448"/>
    </source>
</evidence>
<gene>
    <name evidence="4" type="ORF">BW143_10025</name>
</gene>
<name>A0A1R1S3R3_9BACI</name>
<accession>A0A1R1QM69</accession>
<dbReference type="InterPro" id="IPR008391">
    <property type="entry name" value="AXE1_dom"/>
</dbReference>
<evidence type="ECO:0000313" key="4">
    <source>
        <dbReference type="EMBL" id="OMI05762.1"/>
    </source>
</evidence>
<evidence type="ECO:0000256" key="1">
    <source>
        <dbReference type="PIRSR" id="PIRSR639069-1"/>
    </source>
</evidence>
<dbReference type="OrthoDB" id="9770528at2"/>
<organism evidence="4 5">
    <name type="scientific">Bacillus swezeyi</name>
    <dbReference type="NCBI Taxonomy" id="1925020"/>
    <lineage>
        <taxon>Bacteria</taxon>
        <taxon>Bacillati</taxon>
        <taxon>Bacillota</taxon>
        <taxon>Bacilli</taxon>
        <taxon>Bacillales</taxon>
        <taxon>Bacillaceae</taxon>
        <taxon>Bacillus</taxon>
    </lineage>
</organism>
<feature type="active site" description="Nucleophile" evidence="1">
    <location>
        <position position="182"/>
    </location>
</feature>
<dbReference type="Gene3D" id="3.40.50.1820">
    <property type="entry name" value="alpha/beta hydrolase"/>
    <property type="match status" value="1"/>
</dbReference>
<comment type="caution">
    <text evidence="4">The sequence shown here is derived from an EMBL/GenBank/DDBJ whole genome shotgun (WGS) entry which is preliminary data.</text>
</comment>
<dbReference type="InterPro" id="IPR039069">
    <property type="entry name" value="CE7"/>
</dbReference>
<dbReference type="SUPFAM" id="SSF53474">
    <property type="entry name" value="alpha/beta-Hydrolases"/>
    <property type="match status" value="1"/>
</dbReference>
<dbReference type="Proteomes" id="UP000187367">
    <property type="component" value="Unassembled WGS sequence"/>
</dbReference>
<evidence type="ECO:0000313" key="5">
    <source>
        <dbReference type="Proteomes" id="UP000187367"/>
    </source>
</evidence>
<accession>A0A1R1S3R3</accession>
<dbReference type="Pfam" id="PF05448">
    <property type="entry name" value="AXE1"/>
    <property type="match status" value="1"/>
</dbReference>
<proteinExistence type="predicted"/>
<keyword evidence="5" id="KW-1185">Reference proteome</keyword>
<dbReference type="GO" id="GO:0052689">
    <property type="term" value="F:carboxylic ester hydrolase activity"/>
    <property type="evidence" value="ECO:0007669"/>
    <property type="project" value="TreeGrafter"/>
</dbReference>
<dbReference type="InterPro" id="IPR029058">
    <property type="entry name" value="AB_hydrolase_fold"/>
</dbReference>
<dbReference type="GO" id="GO:0005976">
    <property type="term" value="P:polysaccharide metabolic process"/>
    <property type="evidence" value="ECO:0007669"/>
    <property type="project" value="TreeGrafter"/>
</dbReference>
<protein>
    <submittedName>
        <fullName evidence="4">Cephalosporin deacetylase</fullName>
    </submittedName>
</protein>
<dbReference type="AlphaFoldDB" id="A0A1R1S3R3"/>
<dbReference type="EMBL" id="MTJL01000017">
    <property type="protein sequence ID" value="OMI05762.1"/>
    <property type="molecule type" value="Genomic_DNA"/>
</dbReference>
<reference evidence="4 5" key="1">
    <citation type="submission" date="2017-01" db="EMBL/GenBank/DDBJ databases">
        <title>Bacillus phylogenomics.</title>
        <authorList>
            <person name="Dunlap C."/>
        </authorList>
    </citation>
    <scope>NUCLEOTIDE SEQUENCE [LARGE SCALE GENOMIC DNA]</scope>
    <source>
        <strain evidence="4 5">NRRL B-41282</strain>
    </source>
</reference>
<dbReference type="PANTHER" id="PTHR40111:SF1">
    <property type="entry name" value="CEPHALOSPORIN-C DEACETYLASE"/>
    <property type="match status" value="1"/>
</dbReference>
<feature type="domain" description="Acetyl xylan esterase" evidence="3">
    <location>
        <begin position="5"/>
        <end position="314"/>
    </location>
</feature>
<dbReference type="PANTHER" id="PTHR40111">
    <property type="entry name" value="CEPHALOSPORIN-C DEACETYLASE"/>
    <property type="match status" value="1"/>
</dbReference>
<sequence>MQQPYDLPLEQLYTYKPERTAHGDFKDFWNEALAELSEEKAEPHLEPHDYPADGVKVFWLTYRSIGGARIKGWYAVPDRKGPHPAIIKHHGYNASYDGDIHDIVNWALHGYAAFGMLVRGQNSSEDTSVSPHGHVPGWMTKGILDPKTYYYRGVYLDAVRAVEVVSGFAEVDEKRIGVIGASQGGGLAIAVSALSDIPKASVSEFPYLSNFQRAIDTAIDQPYLEINSFFRKNSSPDIEQTALNTLTYFDIMNLAESVKAPVLMSIGLVDTITPPSTVFAAYNHLNTDKDIKVYRYFGHEYIPAFQTEKLAFLKKYLK</sequence>
<feature type="active site" description="Charge relay system" evidence="1">
    <location>
        <position position="299"/>
    </location>
</feature>
<evidence type="ECO:0000256" key="2">
    <source>
        <dbReference type="PIRSR" id="PIRSR639069-2"/>
    </source>
</evidence>